<dbReference type="Proteomes" id="UP000268535">
    <property type="component" value="Unassembled WGS sequence"/>
</dbReference>
<feature type="transmembrane region" description="Helical" evidence="6">
    <location>
        <begin position="12"/>
        <end position="33"/>
    </location>
</feature>
<dbReference type="PANTHER" id="PTHR13314">
    <property type="entry name" value="CALCIUM CHANNEL FLOWER HOMOLOG"/>
    <property type="match status" value="1"/>
</dbReference>
<keyword evidence="5 6" id="KW-0472">Membrane</keyword>
<dbReference type="OrthoDB" id="5591789at2759"/>
<reference evidence="8" key="2">
    <citation type="submission" date="2018-04" db="EMBL/GenBank/DDBJ databases">
        <title>Leveraging single-cell genomics to expand the Fungal Tree of Life.</title>
        <authorList>
            <consortium name="DOE Joint Genome Institute"/>
            <person name="Ahrendt S.R."/>
            <person name="Quandt C.A."/>
            <person name="Ciobanu D."/>
            <person name="Clum A."/>
            <person name="Salamov A."/>
            <person name="Andreopoulos B."/>
            <person name="Cheng J.-F."/>
            <person name="Woyke T."/>
            <person name="Pelin A."/>
            <person name="Henrissat B."/>
            <person name="Benny G.L."/>
            <person name="Smith M.E."/>
            <person name="James T.Y."/>
            <person name="Grigoriev I.V."/>
        </authorList>
    </citation>
    <scope>NUCLEOTIDE SEQUENCE</scope>
    <source>
        <strain evidence="8">ATCC 52028</strain>
    </source>
</reference>
<keyword evidence="4 6" id="KW-1133">Transmembrane helix</keyword>
<keyword evidence="3 6" id="KW-0812">Transmembrane</keyword>
<evidence type="ECO:0000256" key="3">
    <source>
        <dbReference type="ARBA" id="ARBA00022692"/>
    </source>
</evidence>
<feature type="transmembrane region" description="Helical" evidence="6">
    <location>
        <begin position="39"/>
        <end position="64"/>
    </location>
</feature>
<dbReference type="STRING" id="1555241.A0A4V1ITQ2"/>
<dbReference type="Proteomes" id="UP000274922">
    <property type="component" value="Unassembled WGS sequence"/>
</dbReference>
<feature type="transmembrane region" description="Helical" evidence="6">
    <location>
        <begin position="85"/>
        <end position="101"/>
    </location>
</feature>
<evidence type="ECO:0000313" key="8">
    <source>
        <dbReference type="EMBL" id="RKO98687.1"/>
    </source>
</evidence>
<dbReference type="InterPro" id="IPR019365">
    <property type="entry name" value="TVP18/Ca-channel_flower"/>
</dbReference>
<evidence type="ECO:0000313" key="10">
    <source>
        <dbReference type="Proteomes" id="UP000274922"/>
    </source>
</evidence>
<dbReference type="PANTHER" id="PTHR13314:SF2">
    <property type="entry name" value="CALCIUM CHANNEL FLOWER HOMOLOG"/>
    <property type="match status" value="1"/>
</dbReference>
<reference evidence="9 10" key="1">
    <citation type="journal article" date="2018" name="Nat. Microbiol.">
        <title>Leveraging single-cell genomics to expand the fungal tree of life.</title>
        <authorList>
            <person name="Ahrendt S.R."/>
            <person name="Quandt C.A."/>
            <person name="Ciobanu D."/>
            <person name="Clum A."/>
            <person name="Salamov A."/>
            <person name="Andreopoulos B."/>
            <person name="Cheng J.F."/>
            <person name="Woyke T."/>
            <person name="Pelin A."/>
            <person name="Henrissat B."/>
            <person name="Reynolds N.K."/>
            <person name="Benny G.L."/>
            <person name="Smith M.E."/>
            <person name="James T.Y."/>
            <person name="Grigoriev I.V."/>
        </authorList>
    </citation>
    <scope>NUCLEOTIDE SEQUENCE [LARGE SCALE GENOMIC DNA]</scope>
    <source>
        <strain evidence="9 10">ATCC 52028</strain>
    </source>
</reference>
<comment type="subcellular location">
    <subcellularLocation>
        <location evidence="1">Endomembrane system</location>
        <topology evidence="1">Multi-pass membrane protein</topology>
    </subcellularLocation>
</comment>
<accession>A0A4V1ITQ2</accession>
<gene>
    <name evidence="7" type="ORF">CAUPRSCDRAFT_5871</name>
    <name evidence="8" type="ORF">CXG81DRAFT_15580</name>
</gene>
<dbReference type="GO" id="GO:0016192">
    <property type="term" value="P:vesicle-mediated transport"/>
    <property type="evidence" value="ECO:0007669"/>
    <property type="project" value="TreeGrafter"/>
</dbReference>
<evidence type="ECO:0000256" key="4">
    <source>
        <dbReference type="ARBA" id="ARBA00022989"/>
    </source>
</evidence>
<reference evidence="7" key="3">
    <citation type="submission" date="2018-08" db="EMBL/GenBank/DDBJ databases">
        <title>Leveraging single-cell genomics to expand the Fungal Tree of Life.</title>
        <authorList>
            <consortium name="DOE Joint Genome Institute"/>
            <person name="Ahrendt S.R."/>
            <person name="Quandt C.A."/>
            <person name="Ciobanu D."/>
            <person name="Clum A."/>
            <person name="Salamov A."/>
            <person name="Andreopoulos B."/>
            <person name="Cheng J.-F."/>
            <person name="Woyke T."/>
            <person name="Pelin A."/>
            <person name="Henrissat B."/>
            <person name="Reynolds N."/>
            <person name="Benny G.L."/>
            <person name="Smith M.E."/>
            <person name="James T.Y."/>
            <person name="Grigoriev I.V."/>
        </authorList>
    </citation>
    <scope>NUCLEOTIDE SEQUENCE</scope>
    <source>
        <strain evidence="7">ATCC 52028</strain>
    </source>
</reference>
<comment type="similarity">
    <text evidence="2">Belongs to the TVP18 family.</text>
</comment>
<dbReference type="EMBL" id="ML009155">
    <property type="protein sequence ID" value="RKO97847.1"/>
    <property type="molecule type" value="Genomic_DNA"/>
</dbReference>
<evidence type="ECO:0000256" key="1">
    <source>
        <dbReference type="ARBA" id="ARBA00004127"/>
    </source>
</evidence>
<evidence type="ECO:0000256" key="2">
    <source>
        <dbReference type="ARBA" id="ARBA00005738"/>
    </source>
</evidence>
<dbReference type="AlphaFoldDB" id="A0A4V1ITQ2"/>
<dbReference type="GO" id="GO:0016020">
    <property type="term" value="C:membrane"/>
    <property type="evidence" value="ECO:0007669"/>
    <property type="project" value="InterPro"/>
</dbReference>
<proteinExistence type="inferred from homology"/>
<feature type="transmembrane region" description="Helical" evidence="6">
    <location>
        <begin position="107"/>
        <end position="125"/>
    </location>
</feature>
<evidence type="ECO:0000313" key="7">
    <source>
        <dbReference type="EMBL" id="RKO97847.1"/>
    </source>
</evidence>
<organism evidence="7 9">
    <name type="scientific">Caulochytrium protostelioides</name>
    <dbReference type="NCBI Taxonomy" id="1555241"/>
    <lineage>
        <taxon>Eukaryota</taxon>
        <taxon>Fungi</taxon>
        <taxon>Fungi incertae sedis</taxon>
        <taxon>Chytridiomycota</taxon>
        <taxon>Chytridiomycota incertae sedis</taxon>
        <taxon>Chytridiomycetes</taxon>
        <taxon>Caulochytriales</taxon>
        <taxon>Caulochytriaceae</taxon>
        <taxon>Caulochytrium</taxon>
    </lineage>
</organism>
<name>A0A4V1ITQ2_9FUNG</name>
<sequence length="152" mass="17410">MSFMEEIASGKFSIYGQWFGILSIIMLIIFGITNMISSRIIFCILGWVMAGIMLFYELPFLTFCCRRAPLFDRFIEFFNPPAMRSVLYLIFAVVMWLSLLVGSSSLIVPAVFLSLTFFCYLTAFFRKQPTERSTLTGTENMIKTGARLSMHV</sequence>
<evidence type="ECO:0000256" key="5">
    <source>
        <dbReference type="ARBA" id="ARBA00023136"/>
    </source>
</evidence>
<evidence type="ECO:0000313" key="9">
    <source>
        <dbReference type="Proteomes" id="UP000268535"/>
    </source>
</evidence>
<evidence type="ECO:0000256" key="6">
    <source>
        <dbReference type="SAM" id="Phobius"/>
    </source>
</evidence>
<protein>
    <recommendedName>
        <fullName evidence="11">Golgi apparatus membrane protein TVP18</fullName>
    </recommendedName>
</protein>
<dbReference type="EMBL" id="ML014379">
    <property type="protein sequence ID" value="RKO98687.1"/>
    <property type="molecule type" value="Genomic_DNA"/>
</dbReference>
<dbReference type="GO" id="GO:0012505">
    <property type="term" value="C:endomembrane system"/>
    <property type="evidence" value="ECO:0007669"/>
    <property type="project" value="UniProtKB-SubCell"/>
</dbReference>
<dbReference type="Pfam" id="PF10233">
    <property type="entry name" value="Cg6151-P"/>
    <property type="match status" value="1"/>
</dbReference>
<evidence type="ECO:0008006" key="11">
    <source>
        <dbReference type="Google" id="ProtNLM"/>
    </source>
</evidence>
<dbReference type="SMART" id="SM01077">
    <property type="entry name" value="Cg6151-P"/>
    <property type="match status" value="1"/>
</dbReference>
<keyword evidence="10" id="KW-1185">Reference proteome</keyword>